<evidence type="ECO:0000313" key="1">
    <source>
        <dbReference type="EMBL" id="EHO78685.1"/>
    </source>
</evidence>
<gene>
    <name evidence="1" type="ORF">HMPREF9942_00756</name>
</gene>
<proteinExistence type="predicted"/>
<name>H1HE55_9FUSO</name>
<dbReference type="Proteomes" id="UP000004565">
    <property type="component" value="Unassembled WGS sequence"/>
</dbReference>
<accession>H1HE55</accession>
<dbReference type="HOGENOM" id="CLU_3365156_0_0_0"/>
<dbReference type="EMBL" id="AGEH01000009">
    <property type="protein sequence ID" value="EHO78685.1"/>
    <property type="molecule type" value="Genomic_DNA"/>
</dbReference>
<dbReference type="AlphaFoldDB" id="H1HE55"/>
<comment type="caution">
    <text evidence="1">The sequence shown here is derived from an EMBL/GenBank/DDBJ whole genome shotgun (WGS) entry which is preliminary data.</text>
</comment>
<evidence type="ECO:0000313" key="2">
    <source>
        <dbReference type="Proteomes" id="UP000004565"/>
    </source>
</evidence>
<protein>
    <submittedName>
        <fullName evidence="1">Uncharacterized protein</fullName>
    </submittedName>
</protein>
<sequence length="35" mass="4121">MIVSDKSIFVHAGFDSSKTVEEQEVDYLLWNRDNF</sequence>
<dbReference type="PATRIC" id="fig|999414.3.peg.754"/>
<reference evidence="1 2" key="1">
    <citation type="submission" date="2011-12" db="EMBL/GenBank/DDBJ databases">
        <title>The Genome Sequence of Fusobacterium nucleatum subsp. animalis OT 420.</title>
        <authorList>
            <consortium name="The Broad Institute Genome Sequencing Platform"/>
            <person name="Earl A."/>
            <person name="Ward D."/>
            <person name="Feldgarden M."/>
            <person name="Gevers D."/>
            <person name="Izard J."/>
            <person name="Blanton J.M."/>
            <person name="Mathney J."/>
            <person name="Tanner A.C."/>
            <person name="Dewhirst F.E."/>
            <person name="Young S.K."/>
            <person name="Zeng Q."/>
            <person name="Gargeya S."/>
            <person name="Fitzgerald M."/>
            <person name="Haas B."/>
            <person name="Abouelleil A."/>
            <person name="Alvarado L."/>
            <person name="Arachchi H.M."/>
            <person name="Berlin A."/>
            <person name="Chapman S.B."/>
            <person name="Gearin G."/>
            <person name="Goldberg J."/>
            <person name="Griggs A."/>
            <person name="Gujja S."/>
            <person name="Hansen M."/>
            <person name="Heiman D."/>
            <person name="Howarth C."/>
            <person name="Larimer J."/>
            <person name="Lui A."/>
            <person name="MacDonald P.J.P."/>
            <person name="McCowen C."/>
            <person name="Montmayeur A."/>
            <person name="Murphy C."/>
            <person name="Neiman D."/>
            <person name="Pearson M."/>
            <person name="Priest M."/>
            <person name="Roberts A."/>
            <person name="Saif S."/>
            <person name="Shea T."/>
            <person name="Sisk P."/>
            <person name="Stolte C."/>
            <person name="Sykes S."/>
            <person name="Wortman J."/>
            <person name="Nusbaum C."/>
            <person name="Birren B."/>
        </authorList>
    </citation>
    <scope>NUCLEOTIDE SEQUENCE [LARGE SCALE GENOMIC DNA]</scope>
    <source>
        <strain evidence="2">F0419</strain>
    </source>
</reference>
<organism evidence="1 2">
    <name type="scientific">Fusobacterium animalis F0419</name>
    <dbReference type="NCBI Taxonomy" id="999414"/>
    <lineage>
        <taxon>Bacteria</taxon>
        <taxon>Fusobacteriati</taxon>
        <taxon>Fusobacteriota</taxon>
        <taxon>Fusobacteriia</taxon>
        <taxon>Fusobacteriales</taxon>
        <taxon>Fusobacteriaceae</taxon>
        <taxon>Fusobacterium</taxon>
    </lineage>
</organism>